<evidence type="ECO:0000313" key="3">
    <source>
        <dbReference type="EMBL" id="MDA2805576.1"/>
    </source>
</evidence>
<evidence type="ECO:0000313" key="4">
    <source>
        <dbReference type="Proteomes" id="UP001165685"/>
    </source>
</evidence>
<feature type="region of interest" description="Disordered" evidence="1">
    <location>
        <begin position="143"/>
        <end position="162"/>
    </location>
</feature>
<evidence type="ECO:0000259" key="2">
    <source>
        <dbReference type="Pfam" id="PF11695"/>
    </source>
</evidence>
<accession>A0ABT4TLT5</accession>
<dbReference type="Pfam" id="PF11695">
    <property type="entry name" value="DUF3291"/>
    <property type="match status" value="1"/>
</dbReference>
<gene>
    <name evidence="3" type="ORF">O4U47_13740</name>
</gene>
<dbReference type="Proteomes" id="UP001165685">
    <property type="component" value="Unassembled WGS sequence"/>
</dbReference>
<comment type="caution">
    <text evidence="3">The sequence shown here is derived from an EMBL/GenBank/DDBJ whole genome shotgun (WGS) entry which is preliminary data.</text>
</comment>
<dbReference type="RefSeq" id="WP_270678232.1">
    <property type="nucleotide sequence ID" value="NZ_JAQFWP010000023.1"/>
</dbReference>
<name>A0ABT4TLT5_9ACTN</name>
<dbReference type="InterPro" id="IPR011008">
    <property type="entry name" value="Dimeric_a/b-barrel"/>
</dbReference>
<dbReference type="SUPFAM" id="SSF54909">
    <property type="entry name" value="Dimeric alpha+beta barrel"/>
    <property type="match status" value="1"/>
</dbReference>
<dbReference type="EMBL" id="JAQFWP010000023">
    <property type="protein sequence ID" value="MDA2805576.1"/>
    <property type="molecule type" value="Genomic_DNA"/>
</dbReference>
<organism evidence="3 4">
    <name type="scientific">Nocardiopsis suaedae</name>
    <dbReference type="NCBI Taxonomy" id="3018444"/>
    <lineage>
        <taxon>Bacteria</taxon>
        <taxon>Bacillati</taxon>
        <taxon>Actinomycetota</taxon>
        <taxon>Actinomycetes</taxon>
        <taxon>Streptosporangiales</taxon>
        <taxon>Nocardiopsidaceae</taxon>
        <taxon>Nocardiopsis</taxon>
    </lineage>
</organism>
<dbReference type="InterPro" id="IPR021708">
    <property type="entry name" value="DUF3291"/>
</dbReference>
<feature type="domain" description="DUF3291" evidence="2">
    <location>
        <begin position="6"/>
        <end position="144"/>
    </location>
</feature>
<protein>
    <submittedName>
        <fullName evidence="3">DUF3291 domain-containing protein</fullName>
    </submittedName>
</protein>
<evidence type="ECO:0000256" key="1">
    <source>
        <dbReference type="SAM" id="MobiDB-lite"/>
    </source>
</evidence>
<keyword evidence="4" id="KW-1185">Reference proteome</keyword>
<sequence>MSAPHLAQLNIALLKAPLDDPSMADFAAALDPINALADASPGFVWRYTDEGANDASASRPFGPDLLVNLSVWEDVESLRSYTYGNSGHLDYLRRRREWFAPLGRPGLVLWWVPAGTLPTLSEAGERLERLTANGPGPKAFTFRSPFPAPGAGAGLEHASDPG</sequence>
<reference evidence="3" key="1">
    <citation type="submission" date="2023-01" db="EMBL/GenBank/DDBJ databases">
        <title>Draft genome sequence of Nocardiopsis sp. LSu2-4 isolated from halophytes.</title>
        <authorList>
            <person name="Duangmal K."/>
            <person name="Chantavorakit T."/>
        </authorList>
    </citation>
    <scope>NUCLEOTIDE SEQUENCE</scope>
    <source>
        <strain evidence="3">LSu2-4</strain>
    </source>
</reference>
<proteinExistence type="predicted"/>